<protein>
    <submittedName>
        <fullName evidence="1">Uncharacterized protein</fullName>
    </submittedName>
</protein>
<gene>
    <name evidence="1" type="ORF">BRAA09T35799Z</name>
</gene>
<reference evidence="1" key="1">
    <citation type="submission" date="2018-11" db="EMBL/GenBank/DDBJ databases">
        <authorList>
            <consortium name="Genoscope - CEA"/>
            <person name="William W."/>
        </authorList>
    </citation>
    <scope>NUCLEOTIDE SEQUENCE</scope>
</reference>
<proteinExistence type="predicted"/>
<accession>A0A3P5YE76</accession>
<name>A0A3P5YE76_BRACM</name>
<dbReference type="PANTHER" id="PTHR23273:SF127">
    <property type="entry name" value="REPLICATION FACTOR A C-TERMINAL DOMAIN-CONTAINING PROTEIN"/>
    <property type="match status" value="1"/>
</dbReference>
<dbReference type="InterPro" id="IPR012340">
    <property type="entry name" value="NA-bd_OB-fold"/>
</dbReference>
<dbReference type="EMBL" id="LR031568">
    <property type="protein sequence ID" value="VDC58188.1"/>
    <property type="molecule type" value="Genomic_DNA"/>
</dbReference>
<evidence type="ECO:0000313" key="1">
    <source>
        <dbReference type="EMBL" id="VDC58188.1"/>
    </source>
</evidence>
<sequence>MARLSVYDNSEQAVFVLLGDAGRALTGKHASELVSNYFEANANEGVDQEVPVPEALINTIGQSHKFCVKVTKHNLSGKTRSFDL</sequence>
<dbReference type="Gene3D" id="2.40.50.140">
    <property type="entry name" value="Nucleic acid-binding proteins"/>
    <property type="match status" value="1"/>
</dbReference>
<dbReference type="PANTHER" id="PTHR23273">
    <property type="entry name" value="REPLICATION FACTOR A 1, RFA1"/>
    <property type="match status" value="1"/>
</dbReference>
<organism evidence="1">
    <name type="scientific">Brassica campestris</name>
    <name type="common">Field mustard</name>
    <dbReference type="NCBI Taxonomy" id="3711"/>
    <lineage>
        <taxon>Eukaryota</taxon>
        <taxon>Viridiplantae</taxon>
        <taxon>Streptophyta</taxon>
        <taxon>Embryophyta</taxon>
        <taxon>Tracheophyta</taxon>
        <taxon>Spermatophyta</taxon>
        <taxon>Magnoliopsida</taxon>
        <taxon>eudicotyledons</taxon>
        <taxon>Gunneridae</taxon>
        <taxon>Pentapetalae</taxon>
        <taxon>rosids</taxon>
        <taxon>malvids</taxon>
        <taxon>Brassicales</taxon>
        <taxon>Brassicaceae</taxon>
        <taxon>Brassiceae</taxon>
        <taxon>Brassica</taxon>
    </lineage>
</organism>
<dbReference type="AlphaFoldDB" id="A0A3P5YE76"/>